<evidence type="ECO:0000313" key="2">
    <source>
        <dbReference type="Proteomes" id="UP000825258"/>
    </source>
</evidence>
<proteinExistence type="predicted"/>
<gene>
    <name evidence="1" type="ORF">KK2020170_25610</name>
</gene>
<evidence type="ECO:0000313" key="1">
    <source>
        <dbReference type="EMBL" id="BCY29693.1"/>
    </source>
</evidence>
<name>A0ABM7SAF4_9FLAO</name>
<organism evidence="1 2">
    <name type="scientific">Flavobacterium okayamense</name>
    <dbReference type="NCBI Taxonomy" id="2830782"/>
    <lineage>
        <taxon>Bacteria</taxon>
        <taxon>Pseudomonadati</taxon>
        <taxon>Bacteroidota</taxon>
        <taxon>Flavobacteriia</taxon>
        <taxon>Flavobacteriales</taxon>
        <taxon>Flavobacteriaceae</taxon>
        <taxon>Flavobacterium</taxon>
    </lineage>
</organism>
<dbReference type="EMBL" id="AP024749">
    <property type="protein sequence ID" value="BCY29693.1"/>
    <property type="molecule type" value="Genomic_DNA"/>
</dbReference>
<keyword evidence="2" id="KW-1185">Reference proteome</keyword>
<dbReference type="Proteomes" id="UP000825258">
    <property type="component" value="Chromosome"/>
</dbReference>
<accession>A0ABM7SAF4</accession>
<sequence length="96" mass="11490">MKNKKIKIMLENNFTISQLIEFLKNKGIGIITNESSVLGLPKNKYIERYILEYDNSFWLIYSIIDNFEDKCYYTDVEEYDDKIDVENAFINLARFK</sequence>
<protein>
    <submittedName>
        <fullName evidence="1">Uncharacterized protein</fullName>
    </submittedName>
</protein>
<reference evidence="1 2" key="1">
    <citation type="submission" date="2021-06" db="EMBL/GenBank/DDBJ databases">
        <title>Whole genome sequences of Flavobacterium sp. KK2020170 and assembly.</title>
        <authorList>
            <person name="Kitahara K."/>
            <person name="Miyoshi S."/>
            <person name="Uesaka K."/>
        </authorList>
    </citation>
    <scope>NUCLEOTIDE SEQUENCE [LARGE SCALE GENOMIC DNA]</scope>
    <source>
        <strain evidence="1 2">KK2020170</strain>
    </source>
</reference>
<dbReference type="RefSeq" id="WP_221258759.1">
    <property type="nucleotide sequence ID" value="NZ_AP024749.1"/>
</dbReference>